<comment type="caution">
    <text evidence="1">The sequence shown here is derived from an EMBL/GenBank/DDBJ whole genome shotgun (WGS) entry which is preliminary data.</text>
</comment>
<evidence type="ECO:0000313" key="1">
    <source>
        <dbReference type="EMBL" id="GME93491.1"/>
    </source>
</evidence>
<protein>
    <submittedName>
        <fullName evidence="1">Unnamed protein product</fullName>
    </submittedName>
</protein>
<accession>A0ACB5TS19</accession>
<sequence length="221" mass="23941">MSVSARSDLSRKPSSPMKKRSHAPTISSATAQLLTSTKALLKSLTAWASRTASVSDVSSRFVKVGDDFKALKKSYTNQGLDVSDVKDIPLMLRGVLEESLVLEPSQKTLDLFLPKVGQIVSELMRILKEKQAEAQKLEQKKEQPSRVPSSSNSHSTATGDAAHNTPPPAALKDPIAKLQSNQSLARRGSKRFSAYQTSKILSMHNTPLPDKIHSPLAGGDK</sequence>
<dbReference type="Proteomes" id="UP001165064">
    <property type="component" value="Unassembled WGS sequence"/>
</dbReference>
<organism evidence="1 2">
    <name type="scientific">Ambrosiozyma monospora</name>
    <name type="common">Yeast</name>
    <name type="synonym">Endomycopsis monosporus</name>
    <dbReference type="NCBI Taxonomy" id="43982"/>
    <lineage>
        <taxon>Eukaryota</taxon>
        <taxon>Fungi</taxon>
        <taxon>Dikarya</taxon>
        <taxon>Ascomycota</taxon>
        <taxon>Saccharomycotina</taxon>
        <taxon>Pichiomycetes</taxon>
        <taxon>Pichiales</taxon>
        <taxon>Pichiaceae</taxon>
        <taxon>Ambrosiozyma</taxon>
    </lineage>
</organism>
<proteinExistence type="predicted"/>
<dbReference type="EMBL" id="BSXS01008738">
    <property type="protein sequence ID" value="GME93491.1"/>
    <property type="molecule type" value="Genomic_DNA"/>
</dbReference>
<reference evidence="1" key="1">
    <citation type="submission" date="2023-04" db="EMBL/GenBank/DDBJ databases">
        <title>Ambrosiozyma monospora NBRC 10751.</title>
        <authorList>
            <person name="Ichikawa N."/>
            <person name="Sato H."/>
            <person name="Tonouchi N."/>
        </authorList>
    </citation>
    <scope>NUCLEOTIDE SEQUENCE</scope>
    <source>
        <strain evidence="1">NBRC 10751</strain>
    </source>
</reference>
<keyword evidence="2" id="KW-1185">Reference proteome</keyword>
<gene>
    <name evidence="1" type="ORF">Amon02_000933800</name>
</gene>
<name>A0ACB5TS19_AMBMO</name>
<evidence type="ECO:0000313" key="2">
    <source>
        <dbReference type="Proteomes" id="UP001165064"/>
    </source>
</evidence>